<evidence type="ECO:0000256" key="3">
    <source>
        <dbReference type="ARBA" id="ARBA00022884"/>
    </source>
</evidence>
<evidence type="ECO:0000256" key="9">
    <source>
        <dbReference type="SAM" id="MobiDB-lite"/>
    </source>
</evidence>
<keyword evidence="12" id="KW-1185">Reference proteome</keyword>
<dbReference type="InterPro" id="IPR020594">
    <property type="entry name" value="Ribosomal_bL9_bac/chp"/>
</dbReference>
<dbReference type="InterPro" id="IPR036791">
    <property type="entry name" value="Ribosomal_bL9_C_sf"/>
</dbReference>
<feature type="compositionally biased region" description="Acidic residues" evidence="9">
    <location>
        <begin position="192"/>
        <end position="211"/>
    </location>
</feature>
<dbReference type="GO" id="GO:0019843">
    <property type="term" value="F:rRNA binding"/>
    <property type="evidence" value="ECO:0007669"/>
    <property type="project" value="UniProtKB-UniRule"/>
</dbReference>
<evidence type="ECO:0000259" key="10">
    <source>
        <dbReference type="PROSITE" id="PS00651"/>
    </source>
</evidence>
<keyword evidence="2 7" id="KW-0699">rRNA-binding</keyword>
<dbReference type="Gene3D" id="3.40.5.10">
    <property type="entry name" value="Ribosomal protein L9, N-terminal domain"/>
    <property type="match status" value="1"/>
</dbReference>
<dbReference type="HAMAP" id="MF_00503">
    <property type="entry name" value="Ribosomal_bL9"/>
    <property type="match status" value="1"/>
</dbReference>
<dbReference type="SUPFAM" id="SSF55653">
    <property type="entry name" value="Ribosomal protein L9 C-domain"/>
    <property type="match status" value="1"/>
</dbReference>
<dbReference type="EMBL" id="JABCRE010000002">
    <property type="protein sequence ID" value="NMW31635.1"/>
    <property type="molecule type" value="Genomic_DNA"/>
</dbReference>
<accession>A0A848QNE1</accession>
<dbReference type="InterPro" id="IPR020069">
    <property type="entry name" value="Ribosomal_bL9_C"/>
</dbReference>
<evidence type="ECO:0000256" key="6">
    <source>
        <dbReference type="ARBA" id="ARBA00035292"/>
    </source>
</evidence>
<evidence type="ECO:0000256" key="4">
    <source>
        <dbReference type="ARBA" id="ARBA00022980"/>
    </source>
</evidence>
<name>A0A848QNE1_9SPHN</name>
<dbReference type="SUPFAM" id="SSF55658">
    <property type="entry name" value="L9 N-domain-like"/>
    <property type="match status" value="1"/>
</dbReference>
<evidence type="ECO:0000256" key="1">
    <source>
        <dbReference type="ARBA" id="ARBA00010605"/>
    </source>
</evidence>
<feature type="coiled-coil region" evidence="8">
    <location>
        <begin position="37"/>
        <end position="71"/>
    </location>
</feature>
<keyword evidence="5 7" id="KW-0687">Ribonucleoprotein</keyword>
<keyword evidence="8" id="KW-0175">Coiled coil</keyword>
<evidence type="ECO:0000256" key="2">
    <source>
        <dbReference type="ARBA" id="ARBA00022730"/>
    </source>
</evidence>
<dbReference type="GO" id="GO:0005840">
    <property type="term" value="C:ribosome"/>
    <property type="evidence" value="ECO:0007669"/>
    <property type="project" value="UniProtKB-KW"/>
</dbReference>
<evidence type="ECO:0000256" key="8">
    <source>
        <dbReference type="SAM" id="Coils"/>
    </source>
</evidence>
<dbReference type="PANTHER" id="PTHR21368">
    <property type="entry name" value="50S RIBOSOMAL PROTEIN L9"/>
    <property type="match status" value="1"/>
</dbReference>
<comment type="caution">
    <text evidence="11">The sequence shown here is derived from an EMBL/GenBank/DDBJ whole genome shotgun (WGS) entry which is preliminary data.</text>
</comment>
<dbReference type="InterPro" id="IPR009027">
    <property type="entry name" value="Ribosomal_bL9/RNase_H1_N"/>
</dbReference>
<dbReference type="NCBIfam" id="TIGR00158">
    <property type="entry name" value="L9"/>
    <property type="match status" value="1"/>
</dbReference>
<organism evidence="11 12">
    <name type="scientific">Pontixanthobacter rizhaonensis</name>
    <dbReference type="NCBI Taxonomy" id="2730337"/>
    <lineage>
        <taxon>Bacteria</taxon>
        <taxon>Pseudomonadati</taxon>
        <taxon>Pseudomonadota</taxon>
        <taxon>Alphaproteobacteria</taxon>
        <taxon>Sphingomonadales</taxon>
        <taxon>Erythrobacteraceae</taxon>
        <taxon>Pontixanthobacter</taxon>
    </lineage>
</organism>
<evidence type="ECO:0000313" key="12">
    <source>
        <dbReference type="Proteomes" id="UP000561181"/>
    </source>
</evidence>
<sequence>MDIILLERIEKLGTIGDIVTVKDGYARNFLLPNKKALRANSANKAVFEANRERLEKENAEKAAEATTAGEKIAGAEVVLIRASSNSGQLYGSVTVRDIVEGLTAQGHEVTKKQVILGAPIKTIGMFDVNVRLHAEVDVIVKANVARSDDEAELQRQGVDVLAAIFEEEQSEKVGFTEAVDPSLEPGEIPADMLEDGAEEDASEAGEEPAAE</sequence>
<evidence type="ECO:0000256" key="5">
    <source>
        <dbReference type="ARBA" id="ARBA00023274"/>
    </source>
</evidence>
<comment type="function">
    <text evidence="7">Binds to the 23S rRNA.</text>
</comment>
<protein>
    <recommendedName>
        <fullName evidence="6 7">Large ribosomal subunit protein bL9</fullName>
    </recommendedName>
</protein>
<evidence type="ECO:0000256" key="7">
    <source>
        <dbReference type="HAMAP-Rule" id="MF_00503"/>
    </source>
</evidence>
<feature type="region of interest" description="Disordered" evidence="9">
    <location>
        <begin position="174"/>
        <end position="211"/>
    </location>
</feature>
<dbReference type="Proteomes" id="UP000561181">
    <property type="component" value="Unassembled WGS sequence"/>
</dbReference>
<proteinExistence type="inferred from homology"/>
<keyword evidence="4 7" id="KW-0689">Ribosomal protein</keyword>
<dbReference type="PROSITE" id="PS00651">
    <property type="entry name" value="RIBOSOMAL_L9"/>
    <property type="match status" value="1"/>
</dbReference>
<feature type="domain" description="Ribosomal protein L9" evidence="10">
    <location>
        <begin position="13"/>
        <end position="40"/>
    </location>
</feature>
<comment type="similarity">
    <text evidence="1 7">Belongs to the bacterial ribosomal protein bL9 family.</text>
</comment>
<dbReference type="InterPro" id="IPR000244">
    <property type="entry name" value="Ribosomal_bL9"/>
</dbReference>
<reference evidence="11 12" key="1">
    <citation type="submission" date="2020-04" db="EMBL/GenBank/DDBJ databases">
        <authorList>
            <person name="Liu A."/>
        </authorList>
    </citation>
    <scope>NUCLEOTIDE SEQUENCE [LARGE SCALE GENOMIC DNA]</scope>
    <source>
        <strain evidence="11 12">RZ02</strain>
    </source>
</reference>
<dbReference type="InterPro" id="IPR020070">
    <property type="entry name" value="Ribosomal_bL9_N"/>
</dbReference>
<evidence type="ECO:0000313" key="11">
    <source>
        <dbReference type="EMBL" id="NMW31635.1"/>
    </source>
</evidence>
<dbReference type="RefSeq" id="WP_170011263.1">
    <property type="nucleotide sequence ID" value="NZ_JABCRE010000002.1"/>
</dbReference>
<dbReference type="Pfam" id="PF01281">
    <property type="entry name" value="Ribosomal_L9_N"/>
    <property type="match status" value="1"/>
</dbReference>
<dbReference type="InterPro" id="IPR036935">
    <property type="entry name" value="Ribosomal_bL9_N_sf"/>
</dbReference>
<keyword evidence="3 7" id="KW-0694">RNA-binding</keyword>
<dbReference type="GO" id="GO:0006412">
    <property type="term" value="P:translation"/>
    <property type="evidence" value="ECO:0007669"/>
    <property type="project" value="UniProtKB-UniRule"/>
</dbReference>
<dbReference type="Gene3D" id="3.10.430.100">
    <property type="entry name" value="Ribosomal protein L9, C-terminal domain"/>
    <property type="match status" value="1"/>
</dbReference>
<dbReference type="GO" id="GO:1990904">
    <property type="term" value="C:ribonucleoprotein complex"/>
    <property type="evidence" value="ECO:0007669"/>
    <property type="project" value="UniProtKB-KW"/>
</dbReference>
<dbReference type="GO" id="GO:0003735">
    <property type="term" value="F:structural constituent of ribosome"/>
    <property type="evidence" value="ECO:0007669"/>
    <property type="project" value="InterPro"/>
</dbReference>
<gene>
    <name evidence="7 11" type="primary">rplI</name>
    <name evidence="11" type="ORF">HKD42_06140</name>
</gene>
<dbReference type="Pfam" id="PF03948">
    <property type="entry name" value="Ribosomal_L9_C"/>
    <property type="match status" value="1"/>
</dbReference>
<dbReference type="AlphaFoldDB" id="A0A848QNE1"/>